<protein>
    <submittedName>
        <fullName evidence="1">Uncharacterized protein</fullName>
    </submittedName>
</protein>
<reference evidence="1" key="1">
    <citation type="submission" date="2018-05" db="EMBL/GenBank/DDBJ databases">
        <authorList>
            <person name="Lanie J.A."/>
            <person name="Ng W.-L."/>
            <person name="Kazmierczak K.M."/>
            <person name="Andrzejewski T.M."/>
            <person name="Davidsen T.M."/>
            <person name="Wayne K.J."/>
            <person name="Tettelin H."/>
            <person name="Glass J.I."/>
            <person name="Rusch D."/>
            <person name="Podicherti R."/>
            <person name="Tsui H.-C.T."/>
            <person name="Winkler M.E."/>
        </authorList>
    </citation>
    <scope>NUCLEOTIDE SEQUENCE</scope>
</reference>
<evidence type="ECO:0000313" key="1">
    <source>
        <dbReference type="EMBL" id="SVA56396.1"/>
    </source>
</evidence>
<name>A0A381WV40_9ZZZZ</name>
<gene>
    <name evidence="1" type="ORF">METZ01_LOCUS109250</name>
</gene>
<feature type="non-terminal residue" evidence="1">
    <location>
        <position position="63"/>
    </location>
</feature>
<organism evidence="1">
    <name type="scientific">marine metagenome</name>
    <dbReference type="NCBI Taxonomy" id="408172"/>
    <lineage>
        <taxon>unclassified sequences</taxon>
        <taxon>metagenomes</taxon>
        <taxon>ecological metagenomes</taxon>
    </lineage>
</organism>
<dbReference type="AlphaFoldDB" id="A0A381WV40"/>
<accession>A0A381WV40</accession>
<dbReference type="EMBL" id="UINC01012991">
    <property type="protein sequence ID" value="SVA56396.1"/>
    <property type="molecule type" value="Genomic_DNA"/>
</dbReference>
<proteinExistence type="predicted"/>
<sequence length="63" mass="6295">MKHKTPKPLLATSLLTLVALLTTACGGGGGDDGTSTSPVVSGSSLSIKGTEFVFEPGDFSIKA</sequence>
<dbReference type="PROSITE" id="PS51257">
    <property type="entry name" value="PROKAR_LIPOPROTEIN"/>
    <property type="match status" value="1"/>
</dbReference>